<reference evidence="1" key="1">
    <citation type="submission" date="2012-11" db="EMBL/GenBank/DDBJ databases">
        <title>Dependencies among metagenomic species, viruses, plasmids and units of genetic variation.</title>
        <authorList>
            <person name="Nielsen H.B."/>
            <person name="Almeida M."/>
            <person name="Juncker A.S."/>
            <person name="Rasmussen S."/>
            <person name="Li J."/>
            <person name="Sunagawa S."/>
            <person name="Plichta D."/>
            <person name="Gautier L."/>
            <person name="Le Chatelier E."/>
            <person name="Peletier E."/>
            <person name="Bonde I."/>
            <person name="Nielsen T."/>
            <person name="Manichanh C."/>
            <person name="Arumugam M."/>
            <person name="Batto J."/>
            <person name="Santos M.B.Q.D."/>
            <person name="Blom N."/>
            <person name="Borruel N."/>
            <person name="Burgdorf K.S."/>
            <person name="Boumezbeur F."/>
            <person name="Casellas F."/>
            <person name="Dore J."/>
            <person name="Guarner F."/>
            <person name="Hansen T."/>
            <person name="Hildebrand F."/>
            <person name="Kaas R.S."/>
            <person name="Kennedy S."/>
            <person name="Kristiansen K."/>
            <person name="Kultima J.R."/>
            <person name="Leonard P."/>
            <person name="Levenez F."/>
            <person name="Lund O."/>
            <person name="Moumen B."/>
            <person name="Le Paslier D."/>
            <person name="Pons N."/>
            <person name="Pedersen O."/>
            <person name="Prifti E."/>
            <person name="Qin J."/>
            <person name="Raes J."/>
            <person name="Tap J."/>
            <person name="Tims S."/>
            <person name="Ussery D.W."/>
            <person name="Yamada T."/>
            <person name="MetaHit consortium"/>
            <person name="Renault P."/>
            <person name="Sicheritz-Ponten T."/>
            <person name="Bork P."/>
            <person name="Wang J."/>
            <person name="Brunak S."/>
            <person name="Ehrlich S.D."/>
        </authorList>
    </citation>
    <scope>NUCLEOTIDE SEQUENCE [LARGE SCALE GENOMIC DNA]</scope>
</reference>
<name>R5ZGW3_9FIRM</name>
<gene>
    <name evidence="1" type="ORF">BN765_00095</name>
</gene>
<protein>
    <submittedName>
        <fullName evidence="1">Uncharacterized protein</fullName>
    </submittedName>
</protein>
<evidence type="ECO:0000313" key="2">
    <source>
        <dbReference type="Proteomes" id="UP000018175"/>
    </source>
</evidence>
<comment type="caution">
    <text evidence="1">The sequence shown here is derived from an EMBL/GenBank/DDBJ whole genome shotgun (WGS) entry which is preliminary data.</text>
</comment>
<evidence type="ECO:0000313" key="1">
    <source>
        <dbReference type="EMBL" id="CDA38968.1"/>
    </source>
</evidence>
<dbReference type="Proteomes" id="UP000018175">
    <property type="component" value="Unassembled WGS sequence"/>
</dbReference>
<dbReference type="AlphaFoldDB" id="R5ZGW3"/>
<organism evidence="1 2">
    <name type="scientific">Lachnospira eligens CAG:72</name>
    <dbReference type="NCBI Taxonomy" id="1263077"/>
    <lineage>
        <taxon>Bacteria</taxon>
        <taxon>Bacillati</taxon>
        <taxon>Bacillota</taxon>
        <taxon>Clostridia</taxon>
        <taxon>Lachnospirales</taxon>
        <taxon>Lachnospiraceae</taxon>
        <taxon>Lachnospira</taxon>
    </lineage>
</organism>
<proteinExistence type="predicted"/>
<dbReference type="EMBL" id="CBBU010000035">
    <property type="protein sequence ID" value="CDA38968.1"/>
    <property type="molecule type" value="Genomic_DNA"/>
</dbReference>
<sequence>MTIGIICFVAGFITAWGISALCNAGRGNWNE</sequence>
<accession>R5ZGW3</accession>